<dbReference type="SMART" id="SM01321">
    <property type="entry name" value="Y1_Tnp"/>
    <property type="match status" value="1"/>
</dbReference>
<evidence type="ECO:0000313" key="3">
    <source>
        <dbReference type="EMBL" id="PRQ02907.1"/>
    </source>
</evidence>
<dbReference type="InterPro" id="IPR036515">
    <property type="entry name" value="Transposase_17_sf"/>
</dbReference>
<comment type="caution">
    <text evidence="3">The sequence shown here is derived from an EMBL/GenBank/DDBJ whole genome shotgun (WGS) entry which is preliminary data.</text>
</comment>
<feature type="region of interest" description="Disordered" evidence="1">
    <location>
        <begin position="168"/>
        <end position="189"/>
    </location>
</feature>
<name>A0A2S9YCR3_9BACT</name>
<feature type="domain" description="Transposase IS200-like" evidence="2">
    <location>
        <begin position="8"/>
        <end position="123"/>
    </location>
</feature>
<keyword evidence="4" id="KW-1185">Reference proteome</keyword>
<evidence type="ECO:0000259" key="2">
    <source>
        <dbReference type="SMART" id="SM01321"/>
    </source>
</evidence>
<dbReference type="Pfam" id="PF01797">
    <property type="entry name" value="Y1_Tnp"/>
    <property type="match status" value="1"/>
</dbReference>
<evidence type="ECO:0000313" key="4">
    <source>
        <dbReference type="Proteomes" id="UP000237968"/>
    </source>
</evidence>
<feature type="compositionally biased region" description="Basic residues" evidence="1">
    <location>
        <begin position="168"/>
        <end position="180"/>
    </location>
</feature>
<proteinExistence type="predicted"/>
<dbReference type="SUPFAM" id="SSF143422">
    <property type="entry name" value="Transposase IS200-like"/>
    <property type="match status" value="1"/>
</dbReference>
<dbReference type="EMBL" id="PVNK01000109">
    <property type="protein sequence ID" value="PRQ02907.1"/>
    <property type="molecule type" value="Genomic_DNA"/>
</dbReference>
<dbReference type="GO" id="GO:0004803">
    <property type="term" value="F:transposase activity"/>
    <property type="evidence" value="ECO:0007669"/>
    <property type="project" value="InterPro"/>
</dbReference>
<dbReference type="InterPro" id="IPR002686">
    <property type="entry name" value="Transposase_17"/>
</dbReference>
<protein>
    <submittedName>
        <fullName evidence="3">Transposase IS200 like protein</fullName>
    </submittedName>
</protein>
<accession>A0A2S9YCR3</accession>
<dbReference type="Proteomes" id="UP000237968">
    <property type="component" value="Unassembled WGS sequence"/>
</dbReference>
<dbReference type="GO" id="GO:0003677">
    <property type="term" value="F:DNA binding"/>
    <property type="evidence" value="ECO:0007669"/>
    <property type="project" value="InterPro"/>
</dbReference>
<reference evidence="3 4" key="1">
    <citation type="submission" date="2018-03" db="EMBL/GenBank/DDBJ databases">
        <title>Draft Genome Sequences of the Obligatory Marine Myxobacteria Enhygromyxa salina SWB005.</title>
        <authorList>
            <person name="Poehlein A."/>
            <person name="Moghaddam J.A."/>
            <person name="Harms H."/>
            <person name="Alanjari M."/>
            <person name="Koenig G.M."/>
            <person name="Daniel R."/>
            <person name="Schaeberle T.F."/>
        </authorList>
    </citation>
    <scope>NUCLEOTIDE SEQUENCE [LARGE SCALE GENOMIC DNA]</scope>
    <source>
        <strain evidence="3 4">SWB005</strain>
    </source>
</reference>
<sequence length="324" mass="37281">MTPPRSIHEEQTAFITCRAVGRSFRFVPTEKVAETLMFVLAHTCSKFPVSVHEVVYMSNHFHLLMTAHTKCIPQFMEELNSLASRALNAIRGISGTNIEKGYNLVEPQDAEKLIEHAVYTLTNPCSSDLVTKARHWKGVTTVRMRYGDELVLRKPRYGIWAPKKSVEKKRKAAKKRRRRDARTPSECGRSRIPATARLRLVRPAIRPELSDDELRDLVLEGVEARENVLELRRRKAGRKVLKMRVVKAQHWAAMPGAEDLFGVRPTVSSTDKWKRIAALQRKKEFEEAYAEARERWLGGERDVEFPRGTWLMWRRYAARCAGCS</sequence>
<evidence type="ECO:0000256" key="1">
    <source>
        <dbReference type="SAM" id="MobiDB-lite"/>
    </source>
</evidence>
<dbReference type="Gene3D" id="3.30.70.1290">
    <property type="entry name" value="Transposase IS200-like"/>
    <property type="match status" value="1"/>
</dbReference>
<dbReference type="AlphaFoldDB" id="A0A2S9YCR3"/>
<organism evidence="3 4">
    <name type="scientific">Enhygromyxa salina</name>
    <dbReference type="NCBI Taxonomy" id="215803"/>
    <lineage>
        <taxon>Bacteria</taxon>
        <taxon>Pseudomonadati</taxon>
        <taxon>Myxococcota</taxon>
        <taxon>Polyangia</taxon>
        <taxon>Nannocystales</taxon>
        <taxon>Nannocystaceae</taxon>
        <taxon>Enhygromyxa</taxon>
    </lineage>
</organism>
<gene>
    <name evidence="3" type="ORF">ENSA5_19970</name>
</gene>
<dbReference type="GO" id="GO:0006313">
    <property type="term" value="P:DNA transposition"/>
    <property type="evidence" value="ECO:0007669"/>
    <property type="project" value="InterPro"/>
</dbReference>